<dbReference type="InterPro" id="IPR051603">
    <property type="entry name" value="Zinc-ADH_QOR/CCCR"/>
</dbReference>
<name>A0A5C8I5I0_9MICO</name>
<dbReference type="InterPro" id="IPR036291">
    <property type="entry name" value="NAD(P)-bd_dom_sf"/>
</dbReference>
<dbReference type="Pfam" id="PF00107">
    <property type="entry name" value="ADH_zinc_N"/>
    <property type="match status" value="1"/>
</dbReference>
<evidence type="ECO:0000313" key="4">
    <source>
        <dbReference type="Proteomes" id="UP000321949"/>
    </source>
</evidence>
<dbReference type="SUPFAM" id="SSF51735">
    <property type="entry name" value="NAD(P)-binding Rossmann-fold domains"/>
    <property type="match status" value="1"/>
</dbReference>
<protein>
    <submittedName>
        <fullName evidence="3">NADP-dependent oxidoreductase</fullName>
    </submittedName>
</protein>
<dbReference type="InterPro" id="IPR013154">
    <property type="entry name" value="ADH-like_N"/>
</dbReference>
<dbReference type="Pfam" id="PF08240">
    <property type="entry name" value="ADH_N"/>
    <property type="match status" value="1"/>
</dbReference>
<dbReference type="CDD" id="cd05289">
    <property type="entry name" value="MDR_like_2"/>
    <property type="match status" value="1"/>
</dbReference>
<evidence type="ECO:0000313" key="3">
    <source>
        <dbReference type="EMBL" id="TXK14307.1"/>
    </source>
</evidence>
<dbReference type="Gene3D" id="3.40.50.720">
    <property type="entry name" value="NAD(P)-binding Rossmann-like Domain"/>
    <property type="match status" value="1"/>
</dbReference>
<dbReference type="AlphaFoldDB" id="A0A5C8I5I0"/>
<dbReference type="OrthoDB" id="9801186at2"/>
<dbReference type="GO" id="GO:0016491">
    <property type="term" value="F:oxidoreductase activity"/>
    <property type="evidence" value="ECO:0007669"/>
    <property type="project" value="InterPro"/>
</dbReference>
<dbReference type="EMBL" id="VRSX01000002">
    <property type="protein sequence ID" value="TXK14307.1"/>
    <property type="molecule type" value="Genomic_DNA"/>
</dbReference>
<sequence>MATAITYTAFGGPEVLTLTEIQVPAPAADEVAVRVTAAGVNPLDHKLRSGARASGPITDPRRVGSDGAGVVTAVGADVEGFRAGDEVVVFGAAGVYASDIVVPAAQLAPRPPQVSAAEGAALGVPIGTAYQTLRSLDVRAGDTLLVHGGSGSVGQAVIQFAVLWGVTVLATTSTRRAERVTALGGTALRYDDPEGGTLTERVRAAAPGGVTAVIDIAGTDEAIQTSLDLVADRHRIVTLVRGKDAAGLGIRAFLGGSPRPLNAQEQAWRAEAIPVALHLMAAGRFAVEVGPRLPLADAAAAHLLVEAGVDGKVVLLP</sequence>
<dbReference type="Gene3D" id="3.90.180.10">
    <property type="entry name" value="Medium-chain alcohol dehydrogenases, catalytic domain"/>
    <property type="match status" value="1"/>
</dbReference>
<keyword evidence="1" id="KW-0521">NADP</keyword>
<dbReference type="SMART" id="SM00829">
    <property type="entry name" value="PKS_ER"/>
    <property type="match status" value="1"/>
</dbReference>
<dbReference type="PANTHER" id="PTHR44154:SF1">
    <property type="entry name" value="QUINONE OXIDOREDUCTASE"/>
    <property type="match status" value="1"/>
</dbReference>
<proteinExistence type="predicted"/>
<reference evidence="3 4" key="1">
    <citation type="submission" date="2019-08" db="EMBL/GenBank/DDBJ databases">
        <authorList>
            <person name="Dong K."/>
        </authorList>
    </citation>
    <scope>NUCLEOTIDE SEQUENCE [LARGE SCALE GENOMIC DNA]</scope>
    <source>
        <strain evidence="3 4">K-1</strain>
    </source>
</reference>
<gene>
    <name evidence="3" type="ORF">FVP74_07000</name>
</gene>
<keyword evidence="4" id="KW-1185">Reference proteome</keyword>
<dbReference type="InterPro" id="IPR013149">
    <property type="entry name" value="ADH-like_C"/>
</dbReference>
<evidence type="ECO:0000256" key="1">
    <source>
        <dbReference type="ARBA" id="ARBA00022857"/>
    </source>
</evidence>
<evidence type="ECO:0000259" key="2">
    <source>
        <dbReference type="SMART" id="SM00829"/>
    </source>
</evidence>
<organism evidence="3 4">
    <name type="scientific">Microbacterium saccharophilum</name>
    <dbReference type="NCBI Taxonomy" id="1213358"/>
    <lineage>
        <taxon>Bacteria</taxon>
        <taxon>Bacillati</taxon>
        <taxon>Actinomycetota</taxon>
        <taxon>Actinomycetes</taxon>
        <taxon>Micrococcales</taxon>
        <taxon>Microbacteriaceae</taxon>
        <taxon>Microbacterium</taxon>
    </lineage>
</organism>
<dbReference type="InterPro" id="IPR020843">
    <property type="entry name" value="ER"/>
</dbReference>
<dbReference type="SUPFAM" id="SSF50129">
    <property type="entry name" value="GroES-like"/>
    <property type="match status" value="1"/>
</dbReference>
<dbReference type="Proteomes" id="UP000321949">
    <property type="component" value="Unassembled WGS sequence"/>
</dbReference>
<dbReference type="InterPro" id="IPR011032">
    <property type="entry name" value="GroES-like_sf"/>
</dbReference>
<feature type="domain" description="Enoyl reductase (ER)" evidence="2">
    <location>
        <begin position="11"/>
        <end position="315"/>
    </location>
</feature>
<accession>A0A5C8I5I0</accession>
<dbReference type="RefSeq" id="WP_147049441.1">
    <property type="nucleotide sequence ID" value="NZ_BKAH01000001.1"/>
</dbReference>
<comment type="caution">
    <text evidence="3">The sequence shown here is derived from an EMBL/GenBank/DDBJ whole genome shotgun (WGS) entry which is preliminary data.</text>
</comment>
<dbReference type="PANTHER" id="PTHR44154">
    <property type="entry name" value="QUINONE OXIDOREDUCTASE"/>
    <property type="match status" value="1"/>
</dbReference>